<reference evidence="5" key="2">
    <citation type="submission" date="2020-09" db="EMBL/GenBank/DDBJ databases">
        <authorList>
            <person name="Sun Q."/>
            <person name="Sedlacek I."/>
        </authorList>
    </citation>
    <scope>NUCLEOTIDE SEQUENCE</scope>
    <source>
        <strain evidence="5">CCM 7905</strain>
    </source>
</reference>
<dbReference type="InterPro" id="IPR041602">
    <property type="entry name" value="Quercetinase_C"/>
</dbReference>
<evidence type="ECO:0000259" key="4">
    <source>
        <dbReference type="Pfam" id="PF17954"/>
    </source>
</evidence>
<evidence type="ECO:0000256" key="1">
    <source>
        <dbReference type="ARBA" id="ARBA00008416"/>
    </source>
</evidence>
<dbReference type="SUPFAM" id="SSF51182">
    <property type="entry name" value="RmlC-like cupins"/>
    <property type="match status" value="1"/>
</dbReference>
<keyword evidence="6" id="KW-1185">Reference proteome</keyword>
<dbReference type="Proteomes" id="UP000654257">
    <property type="component" value="Unassembled WGS sequence"/>
</dbReference>
<dbReference type="Pfam" id="PF02678">
    <property type="entry name" value="Pirin"/>
    <property type="match status" value="1"/>
</dbReference>
<dbReference type="Gene3D" id="2.60.120.10">
    <property type="entry name" value="Jelly Rolls"/>
    <property type="match status" value="2"/>
</dbReference>
<protein>
    <recommendedName>
        <fullName evidence="7">Quercetin 2,3-dioxygenase C-terminal cupin domain-containing protein</fullName>
    </recommendedName>
</protein>
<proteinExistence type="inferred from homology"/>
<evidence type="ECO:0000256" key="2">
    <source>
        <dbReference type="RuleBase" id="RU003457"/>
    </source>
</evidence>
<dbReference type="InterPro" id="IPR011051">
    <property type="entry name" value="RmlC_Cupin_sf"/>
</dbReference>
<dbReference type="PANTHER" id="PTHR43212">
    <property type="entry name" value="QUERCETIN 2,3-DIOXYGENASE"/>
    <property type="match status" value="1"/>
</dbReference>
<evidence type="ECO:0008006" key="7">
    <source>
        <dbReference type="Google" id="ProtNLM"/>
    </source>
</evidence>
<feature type="domain" description="Pirin N-terminal" evidence="3">
    <location>
        <begin position="1"/>
        <end position="37"/>
    </location>
</feature>
<sequence length="162" mass="16862">MEIITWVLEGALRHEDSVGNVGVIRPGTVQRMSAGTGRRLRVVQMWVPPTVPNLAPSYQERDVTAALAGGGLVTVAGEGGAVTIGNRDAALQVAQLEAGRSIVIPTAPFGHVFVAKGSAGFEGIGLVEHGDAVRLTDSGGQRLQAESACEVLVWEMQAAAPR</sequence>
<evidence type="ECO:0000313" key="5">
    <source>
        <dbReference type="EMBL" id="GGF91534.1"/>
    </source>
</evidence>
<name>A0A917FL24_9NOCA</name>
<evidence type="ECO:0000313" key="6">
    <source>
        <dbReference type="Proteomes" id="UP000654257"/>
    </source>
</evidence>
<comment type="caution">
    <text evidence="5">The sequence shown here is derived from an EMBL/GenBank/DDBJ whole genome shotgun (WGS) entry which is preliminary data.</text>
</comment>
<accession>A0A917FL24</accession>
<dbReference type="InterPro" id="IPR003829">
    <property type="entry name" value="Pirin_N_dom"/>
</dbReference>
<dbReference type="Pfam" id="PF17954">
    <property type="entry name" value="Pirin_C_2"/>
    <property type="match status" value="1"/>
</dbReference>
<dbReference type="InterPro" id="IPR012093">
    <property type="entry name" value="Pirin"/>
</dbReference>
<gene>
    <name evidence="5" type="ORF">GCM10007304_01840</name>
</gene>
<dbReference type="AlphaFoldDB" id="A0A917FL24"/>
<reference evidence="5" key="1">
    <citation type="journal article" date="2014" name="Int. J. Syst. Evol. Microbiol.">
        <title>Complete genome sequence of Corynebacterium casei LMG S-19264T (=DSM 44701T), isolated from a smear-ripened cheese.</title>
        <authorList>
            <consortium name="US DOE Joint Genome Institute (JGI-PGF)"/>
            <person name="Walter F."/>
            <person name="Albersmeier A."/>
            <person name="Kalinowski J."/>
            <person name="Ruckert C."/>
        </authorList>
    </citation>
    <scope>NUCLEOTIDE SEQUENCE</scope>
    <source>
        <strain evidence="5">CCM 7905</strain>
    </source>
</reference>
<dbReference type="InterPro" id="IPR014710">
    <property type="entry name" value="RmlC-like_jellyroll"/>
</dbReference>
<evidence type="ECO:0000259" key="3">
    <source>
        <dbReference type="Pfam" id="PF02678"/>
    </source>
</evidence>
<organism evidence="5 6">
    <name type="scientific">Rhodococcoides trifolii</name>
    <dbReference type="NCBI Taxonomy" id="908250"/>
    <lineage>
        <taxon>Bacteria</taxon>
        <taxon>Bacillati</taxon>
        <taxon>Actinomycetota</taxon>
        <taxon>Actinomycetes</taxon>
        <taxon>Mycobacteriales</taxon>
        <taxon>Nocardiaceae</taxon>
        <taxon>Rhodococcoides</taxon>
    </lineage>
</organism>
<comment type="similarity">
    <text evidence="1 2">Belongs to the pirin family.</text>
</comment>
<dbReference type="EMBL" id="BMCU01000001">
    <property type="protein sequence ID" value="GGF91534.1"/>
    <property type="molecule type" value="Genomic_DNA"/>
</dbReference>
<dbReference type="PANTHER" id="PTHR43212:SF3">
    <property type="entry name" value="QUERCETIN 2,3-DIOXYGENASE"/>
    <property type="match status" value="1"/>
</dbReference>
<feature type="domain" description="Quercetin 2,3-dioxygenase C-terminal cupin" evidence="4">
    <location>
        <begin position="76"/>
        <end position="156"/>
    </location>
</feature>